<gene>
    <name evidence="2" type="ORF">KXV57_009137</name>
</gene>
<reference evidence="2" key="1">
    <citation type="submission" date="2021-08" db="EMBL/GenBank/DDBJ databases">
        <title>Global Aspergillus fumigatus from environmental and clinical sources.</title>
        <authorList>
            <person name="Barber A."/>
            <person name="Sae-Ong T."/>
        </authorList>
    </citation>
    <scope>NUCLEOTIDE SEQUENCE</scope>
    <source>
        <strain evidence="2">NRZ-2016-071</strain>
    </source>
</reference>
<protein>
    <submittedName>
        <fullName evidence="2">Uncharacterized protein</fullName>
    </submittedName>
</protein>
<name>A0A229XFJ6_ASPFM</name>
<dbReference type="Proteomes" id="UP000813423">
    <property type="component" value="Unassembled WGS sequence"/>
</dbReference>
<feature type="chain" id="PRO_5041122220" evidence="1">
    <location>
        <begin position="19"/>
        <end position="161"/>
    </location>
</feature>
<feature type="signal peptide" evidence="1">
    <location>
        <begin position="1"/>
        <end position="18"/>
    </location>
</feature>
<organism evidence="2 3">
    <name type="scientific">Aspergillus fumigatus</name>
    <name type="common">Neosartorya fumigata</name>
    <dbReference type="NCBI Taxonomy" id="746128"/>
    <lineage>
        <taxon>Eukaryota</taxon>
        <taxon>Fungi</taxon>
        <taxon>Dikarya</taxon>
        <taxon>Ascomycota</taxon>
        <taxon>Pezizomycotina</taxon>
        <taxon>Eurotiomycetes</taxon>
        <taxon>Eurotiomycetidae</taxon>
        <taxon>Eurotiales</taxon>
        <taxon>Aspergillaceae</taxon>
        <taxon>Aspergillus</taxon>
        <taxon>Aspergillus subgen. Fumigati</taxon>
    </lineage>
</organism>
<sequence length="161" mass="17097">MKFTFSFIALGFASFAQSTSVSGSSSLLPGNTNTASAAWLTHFDQFRQQHEPLNPAQSAVIDTATDLAKQGQDFDPKAMDDLKNDAISAFGFKDAKSLLATMGNKSLQTRDDAKEDIECGCSTQSDWCDSGYHCAGGGCTQTGSGCGTLYKYACDGLCRLS</sequence>
<evidence type="ECO:0000313" key="2">
    <source>
        <dbReference type="EMBL" id="KAH1899284.1"/>
    </source>
</evidence>
<dbReference type="NCBIfam" id="NF033852">
    <property type="entry name" value="fulvocin_rel"/>
    <property type="match status" value="1"/>
</dbReference>
<comment type="caution">
    <text evidence="2">The sequence shown here is derived from an EMBL/GenBank/DDBJ whole genome shotgun (WGS) entry which is preliminary data.</text>
</comment>
<dbReference type="AlphaFoldDB" id="A0A229XFJ6"/>
<keyword evidence="1" id="KW-0732">Signal</keyword>
<dbReference type="EMBL" id="JAIBSC010000087">
    <property type="protein sequence ID" value="KAH1899284.1"/>
    <property type="molecule type" value="Genomic_DNA"/>
</dbReference>
<accession>A0A229XFJ6</accession>
<dbReference type="OMA" id="FRQQHEP"/>
<evidence type="ECO:0000256" key="1">
    <source>
        <dbReference type="SAM" id="SignalP"/>
    </source>
</evidence>
<evidence type="ECO:0000313" key="3">
    <source>
        <dbReference type="Proteomes" id="UP000813423"/>
    </source>
</evidence>
<proteinExistence type="predicted"/>